<dbReference type="InParanoid" id="A0A024GFA3"/>
<sequence length="160" mass="18337">MPHSFGTRAGTRDTFSRPFRQRGMISMSTYLRTFRVGDYVDVKANSAIHKGMPHKYYHGRTGRVFNVTKRAVGVRVNKVVGNRVIPKQINVRVEHVHLSKCRQGFLTRVKANERQKIAARQSGVRSQIKRVPKQPKEAYTLKCKNITPMTMAPQPFVDLM</sequence>
<comment type="caution">
    <text evidence="7">The sequence shown here is derived from an EMBL/GenBank/DDBJ whole genome shotgun (WGS) entry which is preliminary data.</text>
</comment>
<dbReference type="AlphaFoldDB" id="A0A024GFA3"/>
<evidence type="ECO:0000256" key="1">
    <source>
        <dbReference type="ARBA" id="ARBA00004229"/>
    </source>
</evidence>
<dbReference type="Gene3D" id="2.30.30.70">
    <property type="entry name" value="Ribosomal protein L21"/>
    <property type="match status" value="1"/>
</dbReference>
<gene>
    <name evidence="7" type="ORF">BN9_062690</name>
</gene>
<dbReference type="FunCoup" id="A0A024GFA3">
    <property type="interactions" value="510"/>
</dbReference>
<dbReference type="PANTHER" id="PTHR20981">
    <property type="entry name" value="60S RIBOSOMAL PROTEIN L21"/>
    <property type="match status" value="1"/>
</dbReference>
<organism evidence="7 8">
    <name type="scientific">Albugo candida</name>
    <dbReference type="NCBI Taxonomy" id="65357"/>
    <lineage>
        <taxon>Eukaryota</taxon>
        <taxon>Sar</taxon>
        <taxon>Stramenopiles</taxon>
        <taxon>Oomycota</taxon>
        <taxon>Peronosporomycetes</taxon>
        <taxon>Albuginales</taxon>
        <taxon>Albuginaceae</taxon>
        <taxon>Albugo</taxon>
    </lineage>
</organism>
<dbReference type="SUPFAM" id="SSF50104">
    <property type="entry name" value="Translation proteins SH3-like domain"/>
    <property type="match status" value="1"/>
</dbReference>
<dbReference type="OrthoDB" id="1539250at2759"/>
<evidence type="ECO:0008006" key="9">
    <source>
        <dbReference type="Google" id="ProtNLM"/>
    </source>
</evidence>
<name>A0A024GFA3_9STRA</name>
<evidence type="ECO:0000256" key="4">
    <source>
        <dbReference type="ARBA" id="ARBA00022640"/>
    </source>
</evidence>
<keyword evidence="8" id="KW-1185">Reference proteome</keyword>
<accession>A0A024GFA3</accession>
<dbReference type="FunFam" id="2.30.30.70:FF:000001">
    <property type="entry name" value="60S ribosomal protein L21"/>
    <property type="match status" value="1"/>
</dbReference>
<dbReference type="Proteomes" id="UP000053237">
    <property type="component" value="Unassembled WGS sequence"/>
</dbReference>
<evidence type="ECO:0000256" key="5">
    <source>
        <dbReference type="ARBA" id="ARBA00022980"/>
    </source>
</evidence>
<evidence type="ECO:0000256" key="2">
    <source>
        <dbReference type="ARBA" id="ARBA00008427"/>
    </source>
</evidence>
<dbReference type="InterPro" id="IPR001147">
    <property type="entry name" value="Ribosomal_eL21"/>
</dbReference>
<dbReference type="InterPro" id="IPR008991">
    <property type="entry name" value="Translation_prot_SH3-like_sf"/>
</dbReference>
<dbReference type="Pfam" id="PF01157">
    <property type="entry name" value="Ribosomal_L21e"/>
    <property type="match status" value="1"/>
</dbReference>
<dbReference type="GO" id="GO:1990904">
    <property type="term" value="C:ribonucleoprotein complex"/>
    <property type="evidence" value="ECO:0007669"/>
    <property type="project" value="UniProtKB-KW"/>
</dbReference>
<reference evidence="7 8" key="1">
    <citation type="submission" date="2012-05" db="EMBL/GenBank/DDBJ databases">
        <title>Recombination and specialization in a pathogen metapopulation.</title>
        <authorList>
            <person name="Gardiner A."/>
            <person name="Kemen E."/>
            <person name="Schultz-Larsen T."/>
            <person name="MacLean D."/>
            <person name="Van Oosterhout C."/>
            <person name="Jones J.D.G."/>
        </authorList>
    </citation>
    <scope>NUCLEOTIDE SEQUENCE [LARGE SCALE GENOMIC DNA]</scope>
    <source>
        <strain evidence="7 8">Ac Nc2</strain>
    </source>
</reference>
<keyword evidence="3" id="KW-0150">Chloroplast</keyword>
<dbReference type="STRING" id="65357.A0A024GFA3"/>
<dbReference type="GO" id="GO:0003735">
    <property type="term" value="F:structural constituent of ribosome"/>
    <property type="evidence" value="ECO:0007669"/>
    <property type="project" value="InterPro"/>
</dbReference>
<dbReference type="FunFam" id="6.10.250.3260:FF:000001">
    <property type="entry name" value="60S ribosomal protein L21"/>
    <property type="match status" value="1"/>
</dbReference>
<comment type="similarity">
    <text evidence="2">Belongs to the eukaryotic ribosomal protein eL21 family.</text>
</comment>
<dbReference type="GO" id="GO:0005840">
    <property type="term" value="C:ribosome"/>
    <property type="evidence" value="ECO:0007669"/>
    <property type="project" value="UniProtKB-KW"/>
</dbReference>
<dbReference type="GO" id="GO:0006412">
    <property type="term" value="P:translation"/>
    <property type="evidence" value="ECO:0007669"/>
    <property type="project" value="InterPro"/>
</dbReference>
<dbReference type="PROSITE" id="PS01171">
    <property type="entry name" value="RIBOSOMAL_L21E"/>
    <property type="match status" value="1"/>
</dbReference>
<evidence type="ECO:0000313" key="7">
    <source>
        <dbReference type="EMBL" id="CCI45372.1"/>
    </source>
</evidence>
<keyword evidence="4" id="KW-0934">Plastid</keyword>
<keyword evidence="5" id="KW-0689">Ribosomal protein</keyword>
<keyword evidence="6" id="KW-0687">Ribonucleoprotein</keyword>
<dbReference type="InterPro" id="IPR036948">
    <property type="entry name" value="Ribosomal_eL21_sf"/>
</dbReference>
<proteinExistence type="inferred from homology"/>
<dbReference type="Gene3D" id="6.10.250.3260">
    <property type="match status" value="1"/>
</dbReference>
<evidence type="ECO:0000256" key="6">
    <source>
        <dbReference type="ARBA" id="ARBA00023274"/>
    </source>
</evidence>
<protein>
    <recommendedName>
        <fullName evidence="9">60S ribosomal protein L21</fullName>
    </recommendedName>
</protein>
<comment type="subcellular location">
    <subcellularLocation>
        <location evidence="1">Plastid</location>
        <location evidence="1">Chloroplast</location>
    </subcellularLocation>
</comment>
<dbReference type="GO" id="GO:0009507">
    <property type="term" value="C:chloroplast"/>
    <property type="evidence" value="ECO:0007669"/>
    <property type="project" value="UniProtKB-SubCell"/>
</dbReference>
<dbReference type="EMBL" id="CAIX01000097">
    <property type="protein sequence ID" value="CCI45372.1"/>
    <property type="molecule type" value="Genomic_DNA"/>
</dbReference>
<evidence type="ECO:0000313" key="8">
    <source>
        <dbReference type="Proteomes" id="UP000053237"/>
    </source>
</evidence>
<evidence type="ECO:0000256" key="3">
    <source>
        <dbReference type="ARBA" id="ARBA00022528"/>
    </source>
</evidence>
<dbReference type="InterPro" id="IPR018259">
    <property type="entry name" value="Ribosomal_eL21_CS"/>
</dbReference>